<dbReference type="SMART" id="SM00504">
    <property type="entry name" value="Ubox"/>
    <property type="match status" value="1"/>
</dbReference>
<accession>A0ABY7FCC0</accession>
<name>A0ABY7FCC0_MYAAR</name>
<evidence type="ECO:0000256" key="4">
    <source>
        <dbReference type="PROSITE-ProRule" id="PRU00175"/>
    </source>
</evidence>
<feature type="coiled-coil region" evidence="5">
    <location>
        <begin position="203"/>
        <end position="258"/>
    </location>
</feature>
<dbReference type="InterPro" id="IPR018957">
    <property type="entry name" value="Znf_C3HC4_RING-type"/>
</dbReference>
<keyword evidence="2 4" id="KW-0863">Zinc-finger</keyword>
<evidence type="ECO:0000313" key="9">
    <source>
        <dbReference type="Proteomes" id="UP001164746"/>
    </source>
</evidence>
<keyword evidence="5" id="KW-0175">Coiled coil</keyword>
<keyword evidence="1" id="KW-0479">Metal-binding</keyword>
<evidence type="ECO:0000313" key="8">
    <source>
        <dbReference type="EMBL" id="WAR18323.1"/>
    </source>
</evidence>
<dbReference type="PANTHER" id="PTHR10131:SF157">
    <property type="entry name" value="RECEPTOR-ASSOCIATED FACTOR, PUTATIVE-RELATED"/>
    <property type="match status" value="1"/>
</dbReference>
<dbReference type="SUPFAM" id="SSF57850">
    <property type="entry name" value="RING/U-box"/>
    <property type="match status" value="1"/>
</dbReference>
<dbReference type="Proteomes" id="UP001164746">
    <property type="component" value="Chromosome 11"/>
</dbReference>
<feature type="domain" description="RING-type" evidence="7">
    <location>
        <begin position="55"/>
        <end position="95"/>
    </location>
</feature>
<dbReference type="InterPro" id="IPR013083">
    <property type="entry name" value="Znf_RING/FYVE/PHD"/>
</dbReference>
<evidence type="ECO:0000259" key="7">
    <source>
        <dbReference type="PROSITE" id="PS50089"/>
    </source>
</evidence>
<evidence type="ECO:0000256" key="3">
    <source>
        <dbReference type="ARBA" id="ARBA00022833"/>
    </source>
</evidence>
<dbReference type="EMBL" id="CP111022">
    <property type="protein sequence ID" value="WAR18323.1"/>
    <property type="molecule type" value="Genomic_DNA"/>
</dbReference>
<evidence type="ECO:0000256" key="6">
    <source>
        <dbReference type="SAM" id="MobiDB-lite"/>
    </source>
</evidence>
<feature type="region of interest" description="Disordered" evidence="6">
    <location>
        <begin position="1"/>
        <end position="23"/>
    </location>
</feature>
<dbReference type="InterPro" id="IPR001841">
    <property type="entry name" value="Znf_RING"/>
</dbReference>
<keyword evidence="9" id="KW-1185">Reference proteome</keyword>
<evidence type="ECO:0000256" key="2">
    <source>
        <dbReference type="ARBA" id="ARBA00022771"/>
    </source>
</evidence>
<sequence length="364" mass="41187">MENLSEMNLSVDSRLTKRTTPGPLQTTYLDTADYTGTMGFGVQRFIGPVDPNLICGICSAVLEDAVLTPCGHSFCQSCITTWLARPGTDTCPECRSHVASRDVKPVLSLRNLINGFDVGCDFNERGCKVILKLDRLKNHLQTCGYVPVTCAGCEEAVSRFELASHQIRCEGIANSVRDEDDDITPQQRLGNIRFTHALTSIDVSELISKIASLEFQAKTLKRDLQIAESKNRVLDREYRKTKDELQHKRCELLELNNEFDPDYEYGYCPQSIAKLSLLIARHLLNKPSYIDRDKIFTSVRRCYDKYARCGSEFEHDVHMLVATAFASNWFPEPARSTFHHWLQSIARYRQLSTNAAKYAALVKS</sequence>
<proteinExistence type="predicted"/>
<reference evidence="8" key="1">
    <citation type="submission" date="2022-11" db="EMBL/GenBank/DDBJ databases">
        <title>Centuries of genome instability and evolution in soft-shell clam transmissible cancer (bioRxiv).</title>
        <authorList>
            <person name="Hart S.F.M."/>
            <person name="Yonemitsu M.A."/>
            <person name="Giersch R.M."/>
            <person name="Beal B.F."/>
            <person name="Arriagada G."/>
            <person name="Davis B.W."/>
            <person name="Ostrander E.A."/>
            <person name="Goff S.P."/>
            <person name="Metzger M.J."/>
        </authorList>
    </citation>
    <scope>NUCLEOTIDE SEQUENCE</scope>
    <source>
        <strain evidence="8">MELC-2E11</strain>
        <tissue evidence="8">Siphon/mantle</tissue>
    </source>
</reference>
<keyword evidence="3" id="KW-0862">Zinc</keyword>
<evidence type="ECO:0000256" key="1">
    <source>
        <dbReference type="ARBA" id="ARBA00022723"/>
    </source>
</evidence>
<dbReference type="InterPro" id="IPR017907">
    <property type="entry name" value="Znf_RING_CS"/>
</dbReference>
<protein>
    <submittedName>
        <fullName evidence="8">PZRN3-like protein</fullName>
    </submittedName>
</protein>
<dbReference type="PROSITE" id="PS00518">
    <property type="entry name" value="ZF_RING_1"/>
    <property type="match status" value="1"/>
</dbReference>
<gene>
    <name evidence="8" type="ORF">MAR_000161</name>
</gene>
<dbReference type="Pfam" id="PF00097">
    <property type="entry name" value="zf-C3HC4"/>
    <property type="match status" value="1"/>
</dbReference>
<dbReference type="PROSITE" id="PS50089">
    <property type="entry name" value="ZF_RING_2"/>
    <property type="match status" value="1"/>
</dbReference>
<dbReference type="SMART" id="SM00184">
    <property type="entry name" value="RING"/>
    <property type="match status" value="1"/>
</dbReference>
<dbReference type="InterPro" id="IPR003613">
    <property type="entry name" value="Ubox_domain"/>
</dbReference>
<organism evidence="8 9">
    <name type="scientific">Mya arenaria</name>
    <name type="common">Soft-shell clam</name>
    <dbReference type="NCBI Taxonomy" id="6604"/>
    <lineage>
        <taxon>Eukaryota</taxon>
        <taxon>Metazoa</taxon>
        <taxon>Spiralia</taxon>
        <taxon>Lophotrochozoa</taxon>
        <taxon>Mollusca</taxon>
        <taxon>Bivalvia</taxon>
        <taxon>Autobranchia</taxon>
        <taxon>Heteroconchia</taxon>
        <taxon>Euheterodonta</taxon>
        <taxon>Imparidentia</taxon>
        <taxon>Neoheterodontei</taxon>
        <taxon>Myida</taxon>
        <taxon>Myoidea</taxon>
        <taxon>Myidae</taxon>
        <taxon>Mya</taxon>
    </lineage>
</organism>
<dbReference type="SUPFAM" id="SSF49599">
    <property type="entry name" value="TRAF domain-like"/>
    <property type="match status" value="1"/>
</dbReference>
<evidence type="ECO:0000256" key="5">
    <source>
        <dbReference type="SAM" id="Coils"/>
    </source>
</evidence>
<dbReference type="PANTHER" id="PTHR10131">
    <property type="entry name" value="TNF RECEPTOR ASSOCIATED FACTOR"/>
    <property type="match status" value="1"/>
</dbReference>
<dbReference type="Gene3D" id="3.30.40.10">
    <property type="entry name" value="Zinc/RING finger domain, C3HC4 (zinc finger)"/>
    <property type="match status" value="2"/>
</dbReference>